<dbReference type="Proteomes" id="UP000245609">
    <property type="component" value="Unassembled WGS sequence"/>
</dbReference>
<feature type="compositionally biased region" description="Polar residues" evidence="1">
    <location>
        <begin position="1"/>
        <end position="21"/>
    </location>
</feature>
<evidence type="ECO:0000256" key="1">
    <source>
        <dbReference type="SAM" id="MobiDB-lite"/>
    </source>
</evidence>
<evidence type="ECO:0000313" key="2">
    <source>
        <dbReference type="EMBL" id="PVV01810.1"/>
    </source>
</evidence>
<feature type="region of interest" description="Disordered" evidence="1">
    <location>
        <begin position="1"/>
        <end position="39"/>
    </location>
</feature>
<accession>A0A2T9ZB75</accession>
<sequence length="539" mass="57579">SELPSSESTEPCTDCYTSPTLPSETTDTCTDSSESTEPCTDCYTSPTLPPETTEPCTDCYTSPTLPSETTEPCTDCYTTTSPKSVLPSSESTYTTTFTSSTRSHKPCTKCKSKSTRSRKHCTKCRKSTSSYPVLPSSEYTSFLPTTTCLSIHSVSIPTISCSSGSKSYDTDNPILIPCAPGGFEFSADVVSSSDIFVALTTDVGFYDPNGVVEVQFGISSGSNKIKNLVNAKFNASLNKRQSPSNIRVLVSESTITAYLDGVKVVSASTKGINMSKLFVAPYSGSASFSNAIISCNIVPGCNSILPTTTMPVVPILPTTTRRTASVPIIYVPSTTNIPTRPAKPTRTSIITLTTTITTTTRRTRFITITSTSTLSRCTQTTTQSCEPARTAETPSGSSPLCTIIKSLDPIPDFTKSTFIPLPSDPNTFTFNAQILADSDLIFVLSSESSISGDSNYVQGRIGLFSADSAIVDGSLSLRSKTTRNNSNSFTLQISYSNSQISIYVNGFLKAKQSISTQGLRYMSLSPYYGACSVSNGIFS</sequence>
<comment type="caution">
    <text evidence="2">The sequence shown here is derived from an EMBL/GenBank/DDBJ whole genome shotgun (WGS) entry which is preliminary data.</text>
</comment>
<dbReference type="OrthoDB" id="5643308at2759"/>
<proteinExistence type="predicted"/>
<name>A0A2T9ZB75_9FUNG</name>
<feature type="compositionally biased region" description="Low complexity" evidence="1">
    <location>
        <begin position="88"/>
        <end position="101"/>
    </location>
</feature>
<feature type="compositionally biased region" description="Basic residues" evidence="1">
    <location>
        <begin position="102"/>
        <end position="112"/>
    </location>
</feature>
<organism evidence="2 3">
    <name type="scientific">Smittium megazygosporum</name>
    <dbReference type="NCBI Taxonomy" id="133381"/>
    <lineage>
        <taxon>Eukaryota</taxon>
        <taxon>Fungi</taxon>
        <taxon>Fungi incertae sedis</taxon>
        <taxon>Zoopagomycota</taxon>
        <taxon>Kickxellomycotina</taxon>
        <taxon>Harpellomycetes</taxon>
        <taxon>Harpellales</taxon>
        <taxon>Legeriomycetaceae</taxon>
        <taxon>Smittium</taxon>
    </lineage>
</organism>
<dbReference type="EMBL" id="MBFS01000785">
    <property type="protein sequence ID" value="PVV01810.1"/>
    <property type="molecule type" value="Genomic_DNA"/>
</dbReference>
<reference evidence="2 3" key="1">
    <citation type="journal article" date="2018" name="MBio">
        <title>Comparative Genomics Reveals the Core Gene Toolbox for the Fungus-Insect Symbiosis.</title>
        <authorList>
            <person name="Wang Y."/>
            <person name="Stata M."/>
            <person name="Wang W."/>
            <person name="Stajich J.E."/>
            <person name="White M.M."/>
            <person name="Moncalvo J.M."/>
        </authorList>
    </citation>
    <scope>NUCLEOTIDE SEQUENCE [LARGE SCALE GENOMIC DNA]</scope>
    <source>
        <strain evidence="2 3">SC-DP-2</strain>
    </source>
</reference>
<keyword evidence="3" id="KW-1185">Reference proteome</keyword>
<feature type="region of interest" description="Disordered" evidence="1">
    <location>
        <begin position="79"/>
        <end position="112"/>
    </location>
</feature>
<dbReference type="AlphaFoldDB" id="A0A2T9ZB75"/>
<feature type="non-terminal residue" evidence="2">
    <location>
        <position position="1"/>
    </location>
</feature>
<protein>
    <submittedName>
        <fullName evidence="2">Uncharacterized protein</fullName>
    </submittedName>
</protein>
<dbReference type="STRING" id="133381.A0A2T9ZB75"/>
<evidence type="ECO:0000313" key="3">
    <source>
        <dbReference type="Proteomes" id="UP000245609"/>
    </source>
</evidence>
<gene>
    <name evidence="2" type="ORF">BB560_003758</name>
</gene>
<feature type="compositionally biased region" description="Low complexity" evidence="1">
    <location>
        <begin position="22"/>
        <end position="39"/>
    </location>
</feature>